<keyword evidence="4" id="KW-1003">Cell membrane</keyword>
<reference evidence="13 14" key="1">
    <citation type="submission" date="2017-10" db="EMBL/GenBank/DDBJ databases">
        <title>A new Pekin duck reference genome.</title>
        <authorList>
            <person name="Hou Z.-C."/>
            <person name="Zhou Z.-K."/>
            <person name="Zhu F."/>
            <person name="Hou S.-S."/>
        </authorList>
    </citation>
    <scope>NUCLEOTIDE SEQUENCE [LARGE SCALE GENOMIC DNA]</scope>
</reference>
<feature type="transmembrane region" description="Helical" evidence="12">
    <location>
        <begin position="79"/>
        <end position="97"/>
    </location>
</feature>
<evidence type="ECO:0000256" key="8">
    <source>
        <dbReference type="ARBA" id="ARBA00023065"/>
    </source>
</evidence>
<dbReference type="GeneTree" id="ENSGT00940000159545"/>
<dbReference type="GO" id="GO:0005886">
    <property type="term" value="C:plasma membrane"/>
    <property type="evidence" value="ECO:0007669"/>
    <property type="project" value="UniProtKB-SubCell"/>
</dbReference>
<dbReference type="Pfam" id="PF00474">
    <property type="entry name" value="SSF"/>
    <property type="match status" value="1"/>
</dbReference>
<evidence type="ECO:0000256" key="7">
    <source>
        <dbReference type="ARBA" id="ARBA00023053"/>
    </source>
</evidence>
<evidence type="ECO:0000256" key="5">
    <source>
        <dbReference type="ARBA" id="ARBA00022692"/>
    </source>
</evidence>
<keyword evidence="8" id="KW-0406">Ion transport</keyword>
<comment type="subcellular location">
    <subcellularLocation>
        <location evidence="1">Cell membrane</location>
        <topology evidence="1">Multi-pass membrane protein</topology>
    </subcellularLocation>
</comment>
<evidence type="ECO:0000256" key="2">
    <source>
        <dbReference type="ARBA" id="ARBA00006434"/>
    </source>
</evidence>
<evidence type="ECO:0000256" key="3">
    <source>
        <dbReference type="ARBA" id="ARBA00022448"/>
    </source>
</evidence>
<dbReference type="PANTHER" id="PTHR42985:SF15">
    <property type="entry name" value="SODIUM-COUPLED MONOCARBOXYLATE TRANSPORTER 2"/>
    <property type="match status" value="1"/>
</dbReference>
<keyword evidence="7" id="KW-0915">Sodium</keyword>
<evidence type="ECO:0000256" key="11">
    <source>
        <dbReference type="RuleBase" id="RU362091"/>
    </source>
</evidence>
<evidence type="ECO:0000313" key="13">
    <source>
        <dbReference type="Ensembl" id="ENSAPLP00000029688.1"/>
    </source>
</evidence>
<evidence type="ECO:0000256" key="4">
    <source>
        <dbReference type="ARBA" id="ARBA00022475"/>
    </source>
</evidence>
<keyword evidence="3" id="KW-0813">Transport</keyword>
<evidence type="ECO:0000256" key="1">
    <source>
        <dbReference type="ARBA" id="ARBA00004651"/>
    </source>
</evidence>
<evidence type="ECO:0008006" key="15">
    <source>
        <dbReference type="Google" id="ProtNLM"/>
    </source>
</evidence>
<dbReference type="Proteomes" id="UP000016666">
    <property type="component" value="Chromosome 5"/>
</dbReference>
<dbReference type="OMA" id="CTGSKQK"/>
<dbReference type="PANTHER" id="PTHR42985">
    <property type="entry name" value="SODIUM-COUPLED MONOCARBOXYLATE TRANSPORTER"/>
    <property type="match status" value="1"/>
</dbReference>
<evidence type="ECO:0000256" key="6">
    <source>
        <dbReference type="ARBA" id="ARBA00022989"/>
    </source>
</evidence>
<dbReference type="GO" id="GO:0070062">
    <property type="term" value="C:extracellular exosome"/>
    <property type="evidence" value="ECO:0007669"/>
    <property type="project" value="TreeGrafter"/>
</dbReference>
<keyword evidence="6 12" id="KW-1133">Transmembrane helix</keyword>
<dbReference type="Gene3D" id="1.20.1730.10">
    <property type="entry name" value="Sodium/glucose cotransporter"/>
    <property type="match status" value="1"/>
</dbReference>
<comment type="similarity">
    <text evidence="2 11">Belongs to the sodium:solute symporter (SSF) (TC 2.A.21) family.</text>
</comment>
<organism evidence="13 14">
    <name type="scientific">Anas platyrhynchos platyrhynchos</name>
    <name type="common">Northern mallard</name>
    <dbReference type="NCBI Taxonomy" id="8840"/>
    <lineage>
        <taxon>Eukaryota</taxon>
        <taxon>Metazoa</taxon>
        <taxon>Chordata</taxon>
        <taxon>Craniata</taxon>
        <taxon>Vertebrata</taxon>
        <taxon>Euteleostomi</taxon>
        <taxon>Archelosauria</taxon>
        <taxon>Archosauria</taxon>
        <taxon>Dinosauria</taxon>
        <taxon>Saurischia</taxon>
        <taxon>Theropoda</taxon>
        <taxon>Coelurosauria</taxon>
        <taxon>Aves</taxon>
        <taxon>Neognathae</taxon>
        <taxon>Galloanserae</taxon>
        <taxon>Anseriformes</taxon>
        <taxon>Anatidae</taxon>
        <taxon>Anatinae</taxon>
        <taxon>Anas</taxon>
    </lineage>
</organism>
<accession>A0A493TUV9</accession>
<evidence type="ECO:0000256" key="10">
    <source>
        <dbReference type="ARBA" id="ARBA00023201"/>
    </source>
</evidence>
<keyword evidence="14" id="KW-1185">Reference proteome</keyword>
<dbReference type="PROSITE" id="PS50283">
    <property type="entry name" value="NA_SOLUT_SYMP_3"/>
    <property type="match status" value="1"/>
</dbReference>
<reference evidence="13" key="3">
    <citation type="submission" date="2025-09" db="UniProtKB">
        <authorList>
            <consortium name="Ensembl"/>
        </authorList>
    </citation>
    <scope>IDENTIFICATION</scope>
</reference>
<reference evidence="13" key="2">
    <citation type="submission" date="2025-08" db="UniProtKB">
        <authorList>
            <consortium name="Ensembl"/>
        </authorList>
    </citation>
    <scope>IDENTIFICATION</scope>
</reference>
<dbReference type="AlphaFoldDB" id="A0A493TUV9"/>
<dbReference type="GO" id="GO:0015293">
    <property type="term" value="F:symporter activity"/>
    <property type="evidence" value="ECO:0007669"/>
    <property type="project" value="TreeGrafter"/>
</dbReference>
<dbReference type="InterPro" id="IPR051163">
    <property type="entry name" value="Sodium:Solute_Symporter_SSF"/>
</dbReference>
<keyword evidence="10" id="KW-0739">Sodium transport</keyword>
<protein>
    <recommendedName>
        <fullName evidence="15">Solute carrier family 5 member 8</fullName>
    </recommendedName>
</protein>
<dbReference type="GO" id="GO:0015129">
    <property type="term" value="F:lactate transmembrane transporter activity"/>
    <property type="evidence" value="ECO:0007669"/>
    <property type="project" value="TreeGrafter"/>
</dbReference>
<feature type="transmembrane region" description="Helical" evidence="12">
    <location>
        <begin position="35"/>
        <end position="59"/>
    </location>
</feature>
<dbReference type="InterPro" id="IPR001734">
    <property type="entry name" value="Na/solute_symporter"/>
</dbReference>
<feature type="transmembrane region" description="Helical" evidence="12">
    <location>
        <begin position="103"/>
        <end position="129"/>
    </location>
</feature>
<keyword evidence="9 12" id="KW-0472">Membrane</keyword>
<dbReference type="STRING" id="8840.ENSAPLP00000029688"/>
<keyword evidence="5 12" id="KW-0812">Transmembrane</keyword>
<evidence type="ECO:0000313" key="14">
    <source>
        <dbReference type="Proteomes" id="UP000016666"/>
    </source>
</evidence>
<proteinExistence type="inferred from homology"/>
<sequence length="198" mass="22469">MNSCVVVVVTEPWCTGRGTQTLCSLSPTSPEINKFVVWDYVVFALLFLVCASIGVFFAIKGRKKKTSKEFLVGGKQMSYGPIAFSLTSSFMSAVTVLGTPSEVYRYGAAFVLFFLSYTIVIIFTAELFLPVFYQSGITSTYEYLELRFNKIVRLAATLIYILQTVRRYCLLVCDNFTQHIYFEVLVSDCTFFFFNEIL</sequence>
<evidence type="ECO:0000256" key="12">
    <source>
        <dbReference type="SAM" id="Phobius"/>
    </source>
</evidence>
<dbReference type="Ensembl" id="ENSAPLT00000020117.1">
    <property type="protein sequence ID" value="ENSAPLP00000029688.1"/>
    <property type="gene ID" value="ENSAPLG00000018869.1"/>
</dbReference>
<name>A0A493TUV9_ANAPP</name>
<dbReference type="GO" id="GO:0006814">
    <property type="term" value="P:sodium ion transport"/>
    <property type="evidence" value="ECO:0007669"/>
    <property type="project" value="UniProtKB-KW"/>
</dbReference>
<evidence type="ECO:0000256" key="9">
    <source>
        <dbReference type="ARBA" id="ARBA00023136"/>
    </source>
</evidence>
<dbReference type="InterPro" id="IPR038377">
    <property type="entry name" value="Na/Glc_symporter_sf"/>
</dbReference>